<dbReference type="WBParaSite" id="PDA_v2.g1815.t1">
    <property type="protein sequence ID" value="PDA_v2.g1815.t1"/>
    <property type="gene ID" value="PDA_v2.g1815"/>
</dbReference>
<organism evidence="1 2">
    <name type="scientific">Panagrolaimus davidi</name>
    <dbReference type="NCBI Taxonomy" id="227884"/>
    <lineage>
        <taxon>Eukaryota</taxon>
        <taxon>Metazoa</taxon>
        <taxon>Ecdysozoa</taxon>
        <taxon>Nematoda</taxon>
        <taxon>Chromadorea</taxon>
        <taxon>Rhabditida</taxon>
        <taxon>Tylenchina</taxon>
        <taxon>Panagrolaimomorpha</taxon>
        <taxon>Panagrolaimoidea</taxon>
        <taxon>Panagrolaimidae</taxon>
        <taxon>Panagrolaimus</taxon>
    </lineage>
</organism>
<sequence>MTDIGSSFTPYSCNGPPVVQGSHLPLLTPLPDPVMPWQYVVTCAYPEGTTAVISSDANGVGSDSYSHPGENSISIIVGCDHGFYLTYDEFDAWSCRTA</sequence>
<accession>A0A914PIF3</accession>
<proteinExistence type="predicted"/>
<dbReference type="AlphaFoldDB" id="A0A914PIF3"/>
<evidence type="ECO:0000313" key="1">
    <source>
        <dbReference type="Proteomes" id="UP000887578"/>
    </source>
</evidence>
<evidence type="ECO:0000313" key="2">
    <source>
        <dbReference type="WBParaSite" id="PDA_v2.g1815.t1"/>
    </source>
</evidence>
<name>A0A914PIF3_9BILA</name>
<dbReference type="Proteomes" id="UP000887578">
    <property type="component" value="Unplaced"/>
</dbReference>
<reference evidence="2" key="1">
    <citation type="submission" date="2022-11" db="UniProtKB">
        <authorList>
            <consortium name="WormBaseParasite"/>
        </authorList>
    </citation>
    <scope>IDENTIFICATION</scope>
</reference>
<keyword evidence="1" id="KW-1185">Reference proteome</keyword>
<protein>
    <submittedName>
        <fullName evidence="2">Uncharacterized protein</fullName>
    </submittedName>
</protein>